<accession>A0AAW1JES7</accession>
<dbReference type="EMBL" id="JASPKY010000398">
    <property type="protein sequence ID" value="KAK9702169.1"/>
    <property type="molecule type" value="Genomic_DNA"/>
</dbReference>
<feature type="chain" id="PRO_5043519794" description="MACPF domain-containing protein" evidence="1">
    <location>
        <begin position="21"/>
        <end position="285"/>
    </location>
</feature>
<keyword evidence="3" id="KW-1185">Reference proteome</keyword>
<name>A0AAW1JES7_POPJA</name>
<evidence type="ECO:0000313" key="2">
    <source>
        <dbReference type="EMBL" id="KAK9702169.1"/>
    </source>
</evidence>
<comment type="caution">
    <text evidence="2">The sequence shown here is derived from an EMBL/GenBank/DDBJ whole genome shotgun (WGS) entry which is preliminary data.</text>
</comment>
<proteinExistence type="predicted"/>
<gene>
    <name evidence="2" type="ORF">QE152_g30129</name>
</gene>
<reference evidence="2 3" key="1">
    <citation type="journal article" date="2024" name="BMC Genomics">
        <title>De novo assembly and annotation of Popillia japonica's genome with initial clues to its potential as an invasive pest.</title>
        <authorList>
            <person name="Cucini C."/>
            <person name="Boschi S."/>
            <person name="Funari R."/>
            <person name="Cardaioli E."/>
            <person name="Iannotti N."/>
            <person name="Marturano G."/>
            <person name="Paoli F."/>
            <person name="Bruttini M."/>
            <person name="Carapelli A."/>
            <person name="Frati F."/>
            <person name="Nardi F."/>
        </authorList>
    </citation>
    <scope>NUCLEOTIDE SEQUENCE [LARGE SCALE GENOMIC DNA]</scope>
    <source>
        <strain evidence="2">DMR45628</strain>
    </source>
</reference>
<dbReference type="AlphaFoldDB" id="A0AAW1JES7"/>
<organism evidence="2 3">
    <name type="scientific">Popillia japonica</name>
    <name type="common">Japanese beetle</name>
    <dbReference type="NCBI Taxonomy" id="7064"/>
    <lineage>
        <taxon>Eukaryota</taxon>
        <taxon>Metazoa</taxon>
        <taxon>Ecdysozoa</taxon>
        <taxon>Arthropoda</taxon>
        <taxon>Hexapoda</taxon>
        <taxon>Insecta</taxon>
        <taxon>Pterygota</taxon>
        <taxon>Neoptera</taxon>
        <taxon>Endopterygota</taxon>
        <taxon>Coleoptera</taxon>
        <taxon>Polyphaga</taxon>
        <taxon>Scarabaeiformia</taxon>
        <taxon>Scarabaeidae</taxon>
        <taxon>Rutelinae</taxon>
        <taxon>Popillia</taxon>
    </lineage>
</organism>
<evidence type="ECO:0000256" key="1">
    <source>
        <dbReference type="SAM" id="SignalP"/>
    </source>
</evidence>
<evidence type="ECO:0000313" key="3">
    <source>
        <dbReference type="Proteomes" id="UP001458880"/>
    </source>
</evidence>
<dbReference type="Proteomes" id="UP001458880">
    <property type="component" value="Unassembled WGS sequence"/>
</dbReference>
<sequence length="285" mass="32808">MWSRAVLLVLVTTTVYYADAEDSNSQDLDAQLRVGHSINIFTRYGYLSISMKVVERNETNTDWIFREPTVDVFADVKPLTEHPTRNAKKVIFDGDFHMEFCDNLMQLLQAYFRNYSFEKLDRPWRAFSGSWQADNIAKNMGINSSFVHGDYCYVLLRLSRTRDTVKLGPIPSNVNLSDVVAREIDNIKVGDIDSVWTFIKKYGSHYINSYVTGNSLYQVSSNCLQCCNVTQRLPRRVPSSCLSKCRYDMFGVVMLRSVYLEGYLRVVYLNAGMTCSEITRNKSLF</sequence>
<evidence type="ECO:0008006" key="4">
    <source>
        <dbReference type="Google" id="ProtNLM"/>
    </source>
</evidence>
<protein>
    <recommendedName>
        <fullName evidence="4">MACPF domain-containing protein</fullName>
    </recommendedName>
</protein>
<feature type="signal peptide" evidence="1">
    <location>
        <begin position="1"/>
        <end position="20"/>
    </location>
</feature>
<keyword evidence="1" id="KW-0732">Signal</keyword>